<keyword evidence="3" id="KW-0946">Virion</keyword>
<dbReference type="Gene3D" id="3.90.1210.10">
    <property type="entry name" value="Antifreeze-like/N-acetylneuraminic acid synthase C-terminal domain"/>
    <property type="match status" value="1"/>
</dbReference>
<dbReference type="PANTHER" id="PTHR42966">
    <property type="entry name" value="N-ACETYLNEURAMINATE SYNTHASE"/>
    <property type="match status" value="1"/>
</dbReference>
<dbReference type="PANTHER" id="PTHR42966:SF1">
    <property type="entry name" value="SIALIC ACID SYNTHASE"/>
    <property type="match status" value="1"/>
</dbReference>
<evidence type="ECO:0000259" key="2">
    <source>
        <dbReference type="Pfam" id="PF07883"/>
    </source>
</evidence>
<dbReference type="EMBL" id="AWSQ01000002">
    <property type="protein sequence ID" value="KFX70174.1"/>
    <property type="molecule type" value="Genomic_DNA"/>
</dbReference>
<dbReference type="Pfam" id="PF03102">
    <property type="entry name" value="NeuB"/>
    <property type="match status" value="1"/>
</dbReference>
<comment type="caution">
    <text evidence="3">The sequence shown here is derived from an EMBL/GenBank/DDBJ whole genome shotgun (WGS) entry which is preliminary data.</text>
</comment>
<dbReference type="InterPro" id="IPR011051">
    <property type="entry name" value="RmlC_Cupin_sf"/>
</dbReference>
<feature type="domain" description="PseI/NeuA/B-like" evidence="1">
    <location>
        <begin position="52"/>
        <end position="270"/>
    </location>
</feature>
<dbReference type="Gene3D" id="3.20.20.70">
    <property type="entry name" value="Aldolase class I"/>
    <property type="match status" value="1"/>
</dbReference>
<dbReference type="InterPro" id="IPR014710">
    <property type="entry name" value="RmlC-like_jellyroll"/>
</dbReference>
<dbReference type="Gene3D" id="2.60.120.10">
    <property type="entry name" value="Jelly Rolls"/>
    <property type="match status" value="1"/>
</dbReference>
<feature type="domain" description="Cupin type-2" evidence="2">
    <location>
        <begin position="411"/>
        <end position="468"/>
    </location>
</feature>
<proteinExistence type="predicted"/>
<name>A0A0A1YNA9_9PSED</name>
<keyword evidence="4" id="KW-1185">Reference proteome</keyword>
<reference evidence="3 4" key="1">
    <citation type="journal article" date="2014" name="Genome Announc.">
        <title>Draft Genome Sequence of Petroleum Oil-Degrading Marine Bacterium Pseudomonas taeanensis Strain MS-3, Isolated from a Crude Oil-Contaminated Seashore.</title>
        <authorList>
            <person name="Lee S.Y."/>
            <person name="Kim S.H."/>
            <person name="Lee D.G."/>
            <person name="Shin S."/>
            <person name="Yun S.H."/>
            <person name="Choi C.W."/>
            <person name="Chung Y.H."/>
            <person name="Choi J.S."/>
            <person name="Kahng H.Y."/>
            <person name="Kim S.I."/>
        </authorList>
    </citation>
    <scope>NUCLEOTIDE SEQUENCE [LARGE SCALE GENOMIC DNA]</scope>
    <source>
        <strain evidence="3 4">MS-3</strain>
    </source>
</reference>
<dbReference type="GO" id="GO:0047444">
    <property type="term" value="F:N-acylneuraminate-9-phosphate synthase activity"/>
    <property type="evidence" value="ECO:0007669"/>
    <property type="project" value="TreeGrafter"/>
</dbReference>
<keyword evidence="3" id="KW-0167">Capsid protein</keyword>
<evidence type="ECO:0000313" key="3">
    <source>
        <dbReference type="EMBL" id="KFX70174.1"/>
    </source>
</evidence>
<dbReference type="InterPro" id="IPR013132">
    <property type="entry name" value="PseI/NeuA/B-like_N"/>
</dbReference>
<evidence type="ECO:0000259" key="1">
    <source>
        <dbReference type="Pfam" id="PF03102"/>
    </source>
</evidence>
<evidence type="ECO:0000313" key="4">
    <source>
        <dbReference type="Proteomes" id="UP000030063"/>
    </source>
</evidence>
<dbReference type="SUPFAM" id="SSF51569">
    <property type="entry name" value="Aldolase"/>
    <property type="match status" value="1"/>
</dbReference>
<dbReference type="SUPFAM" id="SSF51182">
    <property type="entry name" value="RmlC-like cupins"/>
    <property type="match status" value="1"/>
</dbReference>
<dbReference type="CDD" id="cd11611">
    <property type="entry name" value="SAF"/>
    <property type="match status" value="1"/>
</dbReference>
<dbReference type="STRING" id="1395571.TMS3_0111820"/>
<protein>
    <submittedName>
        <fullName evidence="3">Spore coat protein</fullName>
    </submittedName>
</protein>
<dbReference type="OrthoDB" id="9781701at2"/>
<sequence length="507" mass="58101">MSTALPTLELFSKPLFVLEMANNHMGDVEHGIALIRAFGEVCRKFPFRFAFKLQYRNLDSFIHPAMRGRDDLKYIKRFSETRLQREQFDALVAEMRANGFLCMSTPFDEASVEVIEEQALDCIKIASCSMSDWPLLERVVLSQQPLIVSTAGSTTEELDRLVSFLTHREKKFAILHCVGEYPTPDAHMHLSQLDYLRRRYPGVRVGFSTHENPDNTDIVKIALAKGARIFEKHVGLPTDQYPLNAYSASPQQVENWLRAAQTALLLCGEGEQRLPVNQTERDSLRSLRRGVFARRPIATGEVVHEHDIYFAFPPQDEQFTANDWSKYATFTAQVDIPTDAALSSENTQRRDVRDKVWEIVQRVRTQLRDSHVVVPGRVDLEISHHYGLEHFDEIGLTMLTVVNRGYCKKLLMLLPGQQHPEQFHEHKEETFHVLHGELRLHLDGVERICRPGDVVTVEPGVRHAFRSDDGAIIEELSSTHYSNDSFYSDPAINANQDRKTLLSYWMD</sequence>
<accession>A0A0A1YNA9</accession>
<organism evidence="3 4">
    <name type="scientific">Pseudomonas taeanensis MS-3</name>
    <dbReference type="NCBI Taxonomy" id="1395571"/>
    <lineage>
        <taxon>Bacteria</taxon>
        <taxon>Pseudomonadati</taxon>
        <taxon>Pseudomonadota</taxon>
        <taxon>Gammaproteobacteria</taxon>
        <taxon>Pseudomonadales</taxon>
        <taxon>Pseudomonadaceae</taxon>
        <taxon>Pseudomonas</taxon>
    </lineage>
</organism>
<gene>
    <name evidence="3" type="ORF">TMS3_0111820</name>
</gene>
<dbReference type="AlphaFoldDB" id="A0A0A1YNA9"/>
<dbReference type="InterPro" id="IPR051690">
    <property type="entry name" value="PseI-like"/>
</dbReference>
<dbReference type="InterPro" id="IPR013785">
    <property type="entry name" value="Aldolase_TIM"/>
</dbReference>
<dbReference type="GO" id="GO:0016051">
    <property type="term" value="P:carbohydrate biosynthetic process"/>
    <property type="evidence" value="ECO:0007669"/>
    <property type="project" value="InterPro"/>
</dbReference>
<dbReference type="RefSeq" id="WP_025165429.1">
    <property type="nucleotide sequence ID" value="NZ_AWSQ01000002.1"/>
</dbReference>
<dbReference type="Pfam" id="PF07883">
    <property type="entry name" value="Cupin_2"/>
    <property type="match status" value="1"/>
</dbReference>
<dbReference type="Proteomes" id="UP000030063">
    <property type="component" value="Unassembled WGS sequence"/>
</dbReference>
<dbReference type="eggNOG" id="COG1917">
    <property type="taxonomic scope" value="Bacteria"/>
</dbReference>
<dbReference type="eggNOG" id="COG2089">
    <property type="taxonomic scope" value="Bacteria"/>
</dbReference>
<dbReference type="InterPro" id="IPR013096">
    <property type="entry name" value="Cupin_2"/>
</dbReference>